<dbReference type="SUPFAM" id="SSF51338">
    <property type="entry name" value="Composite domain of metallo-dependent hydrolases"/>
    <property type="match status" value="1"/>
</dbReference>
<dbReference type="GO" id="GO:0016810">
    <property type="term" value="F:hydrolase activity, acting on carbon-nitrogen (but not peptide) bonds"/>
    <property type="evidence" value="ECO:0007669"/>
    <property type="project" value="InterPro"/>
</dbReference>
<dbReference type="InterPro" id="IPR011059">
    <property type="entry name" value="Metal-dep_hydrolase_composite"/>
</dbReference>
<evidence type="ECO:0000256" key="2">
    <source>
        <dbReference type="ARBA" id="ARBA00022801"/>
    </source>
</evidence>
<sequence>MQADTLITGATIITMDARRRIIRDGAIAFSGDTIVAVDKAAALAGIEAAEVIDGSSFLLTPGLVNCHVHITETLIRGFIPGDLPFDETLGRWVIPLYKDHTPAEQATAAKLAIAAMLRTGTTTFLEAGTIIAFDEVMAAIDDTGIRARIGRWTEDRAWEPAADAEGLTRAALAALGNDLARYPQDGRRIAAWPNLIGHMTATDALWRQATDLAKRTGTGVSAHMSPVSGDSNWYLANTGRRAVQHLSDLGVLGEHLNLVHMVHIDSSEADLVAASGTHVTHCPDASIRSGYGVTPRGLFPEMARAGVNIALGTDGADNHDMLRVTALMASLFRDAREDRSIFPAHEALEMATLNGAKVLGLSDRIGALAVGMKADIVAHDTRRPEWRPLNNPVEQLIASADGRSVHSVWIDGLRVVDDYRCTTMDEDALFEEAQAMAEAVLGRSGLPLVSEWPIE</sequence>
<comment type="caution">
    <text evidence="4">The sequence shown here is derived from an EMBL/GenBank/DDBJ whole genome shotgun (WGS) entry which is preliminary data.</text>
</comment>
<evidence type="ECO:0000256" key="1">
    <source>
        <dbReference type="ARBA" id="ARBA00006745"/>
    </source>
</evidence>
<dbReference type="InterPro" id="IPR032466">
    <property type="entry name" value="Metal_Hydrolase"/>
</dbReference>
<dbReference type="Pfam" id="PF01979">
    <property type="entry name" value="Amidohydro_1"/>
    <property type="match status" value="1"/>
</dbReference>
<comment type="similarity">
    <text evidence="1">Belongs to the metallo-dependent hydrolases superfamily. ATZ/TRZ family.</text>
</comment>
<dbReference type="Proteomes" id="UP000465810">
    <property type="component" value="Unassembled WGS sequence"/>
</dbReference>
<dbReference type="AlphaFoldDB" id="A0A7X4GGY7"/>
<dbReference type="EMBL" id="WVTD01000008">
    <property type="protein sequence ID" value="MYL98458.1"/>
    <property type="molecule type" value="Genomic_DNA"/>
</dbReference>
<keyword evidence="5" id="KW-1185">Reference proteome</keyword>
<proteinExistence type="inferred from homology"/>
<reference evidence="4 5" key="1">
    <citation type="submission" date="2019-12" db="EMBL/GenBank/DDBJ databases">
        <authorList>
            <person name="Feng G."/>
            <person name="Zhu H."/>
        </authorList>
    </citation>
    <scope>NUCLEOTIDE SEQUENCE [LARGE SCALE GENOMIC DNA]</scope>
    <source>
        <strain evidence="4 5">FGD1</strain>
    </source>
</reference>
<dbReference type="RefSeq" id="WP_160986104.1">
    <property type="nucleotide sequence ID" value="NZ_WVTD01000008.1"/>
</dbReference>
<evidence type="ECO:0000313" key="4">
    <source>
        <dbReference type="EMBL" id="MYL98458.1"/>
    </source>
</evidence>
<dbReference type="PANTHER" id="PTHR43794:SF11">
    <property type="entry name" value="AMIDOHYDROLASE-RELATED DOMAIN-CONTAINING PROTEIN"/>
    <property type="match status" value="1"/>
</dbReference>
<dbReference type="PANTHER" id="PTHR43794">
    <property type="entry name" value="AMINOHYDROLASE SSNA-RELATED"/>
    <property type="match status" value="1"/>
</dbReference>
<evidence type="ECO:0000259" key="3">
    <source>
        <dbReference type="Pfam" id="PF01979"/>
    </source>
</evidence>
<organism evidence="4 5">
    <name type="scientific">Novosphingobium silvae</name>
    <dbReference type="NCBI Taxonomy" id="2692619"/>
    <lineage>
        <taxon>Bacteria</taxon>
        <taxon>Pseudomonadati</taxon>
        <taxon>Pseudomonadota</taxon>
        <taxon>Alphaproteobacteria</taxon>
        <taxon>Sphingomonadales</taxon>
        <taxon>Sphingomonadaceae</taxon>
        <taxon>Novosphingobium</taxon>
    </lineage>
</organism>
<feature type="domain" description="Amidohydrolase-related" evidence="3">
    <location>
        <begin position="59"/>
        <end position="412"/>
    </location>
</feature>
<dbReference type="InterPro" id="IPR006680">
    <property type="entry name" value="Amidohydro-rel"/>
</dbReference>
<gene>
    <name evidence="4" type="ORF">GR702_11850</name>
</gene>
<dbReference type="SUPFAM" id="SSF51556">
    <property type="entry name" value="Metallo-dependent hydrolases"/>
    <property type="match status" value="1"/>
</dbReference>
<dbReference type="Gene3D" id="2.30.40.10">
    <property type="entry name" value="Urease, subunit C, domain 1"/>
    <property type="match status" value="1"/>
</dbReference>
<keyword evidence="2 4" id="KW-0378">Hydrolase</keyword>
<dbReference type="Gene3D" id="3.20.20.140">
    <property type="entry name" value="Metal-dependent hydrolases"/>
    <property type="match status" value="1"/>
</dbReference>
<evidence type="ECO:0000313" key="5">
    <source>
        <dbReference type="Proteomes" id="UP000465810"/>
    </source>
</evidence>
<accession>A0A7X4GGY7</accession>
<protein>
    <submittedName>
        <fullName evidence="4">Amidohydrolase family protein</fullName>
    </submittedName>
</protein>
<name>A0A7X4GGY7_9SPHN</name>
<dbReference type="InterPro" id="IPR050287">
    <property type="entry name" value="MTA/SAH_deaminase"/>
</dbReference>